<dbReference type="KEGG" id="bip:Bint_1985"/>
<name>G0EKL5_BRAIP</name>
<dbReference type="PATRIC" id="fig|1045858.4.peg.1988"/>
<dbReference type="EMBL" id="CP002874">
    <property type="protein sequence ID" value="AEM22601.1"/>
    <property type="molecule type" value="Genomic_DNA"/>
</dbReference>
<proteinExistence type="predicted"/>
<sequence length="43" mass="5070">MKKGDLHMTKLLNTLNNDCILLDDEEYNLLISEYNDIIENVEE</sequence>
<organism evidence="1 2">
    <name type="scientific">Brachyspira intermedia (strain ATCC 51140 / PWS/A)</name>
    <name type="common">Serpulina intermedia</name>
    <dbReference type="NCBI Taxonomy" id="1045858"/>
    <lineage>
        <taxon>Bacteria</taxon>
        <taxon>Pseudomonadati</taxon>
        <taxon>Spirochaetota</taxon>
        <taxon>Spirochaetia</taxon>
        <taxon>Brachyspirales</taxon>
        <taxon>Brachyspiraceae</taxon>
        <taxon>Brachyspira</taxon>
    </lineage>
</organism>
<dbReference type="AlphaFoldDB" id="G0EKL5"/>
<evidence type="ECO:0000313" key="2">
    <source>
        <dbReference type="Proteomes" id="UP000008522"/>
    </source>
</evidence>
<keyword evidence="2" id="KW-1185">Reference proteome</keyword>
<gene>
    <name evidence="1" type="ordered locus">Bint_1985</name>
</gene>
<dbReference type="HOGENOM" id="CLU_215713_0_0_12"/>
<evidence type="ECO:0000313" key="1">
    <source>
        <dbReference type="EMBL" id="AEM22601.1"/>
    </source>
</evidence>
<dbReference type="Proteomes" id="UP000008522">
    <property type="component" value="Chromosome"/>
</dbReference>
<reference evidence="1 2" key="1">
    <citation type="journal article" date="2011" name="BMC Genomics">
        <title>Complete genome sequence of Brachyspira intermedia reveals unique genomic features in Brachyspira species and phage-mediated horizontal gene transfer.</title>
        <authorList>
            <person name="Hafstrom T."/>
            <person name="Jansson D.S."/>
            <person name="Segerman B."/>
        </authorList>
    </citation>
    <scope>NUCLEOTIDE SEQUENCE [LARGE SCALE GENOMIC DNA]</scope>
    <source>
        <strain evidence="2">ATCC 51140 / PWS/A</strain>
    </source>
</reference>
<accession>G0EKL5</accession>
<protein>
    <submittedName>
        <fullName evidence="1">Uncharacterized protein</fullName>
    </submittedName>
</protein>